<evidence type="ECO:0000256" key="9">
    <source>
        <dbReference type="ARBA" id="ARBA00022980"/>
    </source>
</evidence>
<dbReference type="InterPro" id="IPR008991">
    <property type="entry name" value="Translation_prot_SH3-like_sf"/>
</dbReference>
<dbReference type="Pfam" id="PF00346">
    <property type="entry name" value="Complex1_49kDa"/>
    <property type="match status" value="1"/>
</dbReference>
<comment type="similarity">
    <text evidence="3">Belongs to the complex I 49 kDa subunit family.</text>
</comment>
<dbReference type="GO" id="GO:0016020">
    <property type="term" value="C:membrane"/>
    <property type="evidence" value="ECO:0007669"/>
    <property type="project" value="UniProtKB-SubCell"/>
</dbReference>
<keyword evidence="4 14" id="KW-0349">Heme</keyword>
<comment type="similarity">
    <text evidence="2">Belongs to the universal ribosomal protein uL2 family.</text>
</comment>
<dbReference type="Gene3D" id="1.10.645.10">
    <property type="entry name" value="Cytochrome-c3 Hydrogenase, chain B"/>
    <property type="match status" value="1"/>
</dbReference>
<dbReference type="InterPro" id="IPR034733">
    <property type="entry name" value="AcCoA_carboxyl_beta"/>
</dbReference>
<dbReference type="SUPFAM" id="SSF56762">
    <property type="entry name" value="HydB/Nqo4-like"/>
    <property type="match status" value="1"/>
</dbReference>
<keyword evidence="10" id="KW-1133">Transmembrane helix</keyword>
<dbReference type="GO" id="GO:0005739">
    <property type="term" value="C:mitochondrion"/>
    <property type="evidence" value="ECO:0007669"/>
    <property type="project" value="GOC"/>
</dbReference>
<keyword evidence="12" id="KW-0472">Membrane</keyword>
<keyword evidence="6 14" id="KW-0479">Metal-binding</keyword>
<dbReference type="GO" id="GO:0006412">
    <property type="term" value="P:translation"/>
    <property type="evidence" value="ECO:0007669"/>
    <property type="project" value="InterPro"/>
</dbReference>
<reference evidence="17 18" key="1">
    <citation type="submission" date="2019-05" db="EMBL/GenBank/DDBJ databases">
        <title>Mikania micrantha, genome provides insights into the molecular mechanism of rapid growth.</title>
        <authorList>
            <person name="Liu B."/>
        </authorList>
    </citation>
    <scope>NUCLEOTIDE SEQUENCE [LARGE SCALE GENOMIC DNA]</scope>
    <source>
        <strain evidence="17">NLD-2019</strain>
        <tissue evidence="17">Leaf</tissue>
    </source>
</reference>
<evidence type="ECO:0000256" key="6">
    <source>
        <dbReference type="ARBA" id="ARBA00022723"/>
    </source>
</evidence>
<dbReference type="SUPFAM" id="SSF52096">
    <property type="entry name" value="ClpP/crotonase"/>
    <property type="match status" value="1"/>
</dbReference>
<dbReference type="GO" id="GO:0003735">
    <property type="term" value="F:structural constituent of ribosome"/>
    <property type="evidence" value="ECO:0007669"/>
    <property type="project" value="InterPro"/>
</dbReference>
<gene>
    <name evidence="17" type="ORF">E3N88_39551</name>
</gene>
<organism evidence="17 18">
    <name type="scientific">Mikania micrantha</name>
    <name type="common">bitter vine</name>
    <dbReference type="NCBI Taxonomy" id="192012"/>
    <lineage>
        <taxon>Eukaryota</taxon>
        <taxon>Viridiplantae</taxon>
        <taxon>Streptophyta</taxon>
        <taxon>Embryophyta</taxon>
        <taxon>Tracheophyta</taxon>
        <taxon>Spermatophyta</taxon>
        <taxon>Magnoliopsida</taxon>
        <taxon>eudicotyledons</taxon>
        <taxon>Gunneridae</taxon>
        <taxon>Pentapetalae</taxon>
        <taxon>asterids</taxon>
        <taxon>campanulids</taxon>
        <taxon>Asterales</taxon>
        <taxon>Asteraceae</taxon>
        <taxon>Asteroideae</taxon>
        <taxon>Heliantheae alliance</taxon>
        <taxon>Eupatorieae</taxon>
        <taxon>Mikania</taxon>
    </lineage>
</organism>
<dbReference type="GO" id="GO:0048038">
    <property type="term" value="F:quinone binding"/>
    <property type="evidence" value="ECO:0007669"/>
    <property type="project" value="InterPro"/>
</dbReference>
<accession>A0A5N6LX32</accession>
<dbReference type="GO" id="GO:0020037">
    <property type="term" value="F:heme binding"/>
    <property type="evidence" value="ECO:0007669"/>
    <property type="project" value="InterPro"/>
</dbReference>
<evidence type="ECO:0000256" key="8">
    <source>
        <dbReference type="ARBA" id="ARBA00022840"/>
    </source>
</evidence>
<dbReference type="PANTHER" id="PTHR10266:SF3">
    <property type="entry name" value="CYTOCHROME C1, HEME PROTEIN, MITOCHONDRIAL"/>
    <property type="match status" value="1"/>
</dbReference>
<evidence type="ECO:0000256" key="5">
    <source>
        <dbReference type="ARBA" id="ARBA00022692"/>
    </source>
</evidence>
<dbReference type="PROSITE" id="PS50980">
    <property type="entry name" value="COA_CT_NTER"/>
    <property type="match status" value="1"/>
</dbReference>
<keyword evidence="18" id="KW-1185">Reference proteome</keyword>
<evidence type="ECO:0008006" key="19">
    <source>
        <dbReference type="Google" id="ProtNLM"/>
    </source>
</evidence>
<dbReference type="GO" id="GO:1990904">
    <property type="term" value="C:ribonucleoprotein complex"/>
    <property type="evidence" value="ECO:0007669"/>
    <property type="project" value="UniProtKB-KW"/>
</dbReference>
<dbReference type="InterPro" id="IPR009056">
    <property type="entry name" value="Cyt_c-like_dom"/>
</dbReference>
<dbReference type="Gene3D" id="3.90.226.10">
    <property type="entry name" value="2-enoyl-CoA Hydratase, Chain A, domain 1"/>
    <property type="match status" value="1"/>
</dbReference>
<dbReference type="Gene3D" id="1.10.760.10">
    <property type="entry name" value="Cytochrome c-like domain"/>
    <property type="match status" value="1"/>
</dbReference>
<dbReference type="GO" id="GO:0005524">
    <property type="term" value="F:ATP binding"/>
    <property type="evidence" value="ECO:0007669"/>
    <property type="project" value="UniProtKB-KW"/>
</dbReference>
<feature type="binding site" description="covalent" evidence="14">
    <location>
        <position position="458"/>
    </location>
    <ligand>
        <name>heme c</name>
        <dbReference type="ChEBI" id="CHEBI:61717"/>
    </ligand>
</feature>
<comment type="caution">
    <text evidence="17">The sequence shown here is derived from an EMBL/GenBank/DDBJ whole genome shotgun (WGS) entry which is preliminary data.</text>
</comment>
<dbReference type="Pfam" id="PF01039">
    <property type="entry name" value="Carboxyl_trans"/>
    <property type="match status" value="1"/>
</dbReference>
<dbReference type="GO" id="GO:0051287">
    <property type="term" value="F:NAD binding"/>
    <property type="evidence" value="ECO:0007669"/>
    <property type="project" value="InterPro"/>
</dbReference>
<dbReference type="InterPro" id="IPR036909">
    <property type="entry name" value="Cyt_c-like_dom_sf"/>
</dbReference>
<evidence type="ECO:0000256" key="4">
    <source>
        <dbReference type="ARBA" id="ARBA00022617"/>
    </source>
</evidence>
<dbReference type="InterPro" id="IPR001135">
    <property type="entry name" value="NADH_Q_OxRdtase_suD"/>
</dbReference>
<evidence type="ECO:0000259" key="16">
    <source>
        <dbReference type="PROSITE" id="PS51007"/>
    </source>
</evidence>
<dbReference type="GO" id="GO:0046872">
    <property type="term" value="F:metal ion binding"/>
    <property type="evidence" value="ECO:0007669"/>
    <property type="project" value="UniProtKB-KW"/>
</dbReference>
<evidence type="ECO:0000256" key="2">
    <source>
        <dbReference type="ARBA" id="ARBA00005636"/>
    </source>
</evidence>
<dbReference type="GO" id="GO:0005840">
    <property type="term" value="C:ribosome"/>
    <property type="evidence" value="ECO:0007669"/>
    <property type="project" value="UniProtKB-KW"/>
</dbReference>
<evidence type="ECO:0000313" key="18">
    <source>
        <dbReference type="Proteomes" id="UP000326396"/>
    </source>
</evidence>
<proteinExistence type="inferred from homology"/>
<feature type="domain" description="Cytochrome c" evidence="16">
    <location>
        <begin position="445"/>
        <end position="552"/>
    </location>
</feature>
<keyword evidence="13" id="KW-0687">Ribonucleoprotein</keyword>
<dbReference type="PRINTS" id="PR00603">
    <property type="entry name" value="CYTOCHROMEC1"/>
</dbReference>
<dbReference type="InterPro" id="IPR022669">
    <property type="entry name" value="Ribosomal_uL2_C"/>
</dbReference>
<feature type="domain" description="CoA carboxyltransferase N-terminal" evidence="15">
    <location>
        <begin position="185"/>
        <end position="349"/>
    </location>
</feature>
<dbReference type="SUPFAM" id="SSF46626">
    <property type="entry name" value="Cytochrome c"/>
    <property type="match status" value="1"/>
</dbReference>
<evidence type="ECO:0000256" key="11">
    <source>
        <dbReference type="ARBA" id="ARBA00023004"/>
    </source>
</evidence>
<evidence type="ECO:0000256" key="7">
    <source>
        <dbReference type="ARBA" id="ARBA00022741"/>
    </source>
</evidence>
<evidence type="ECO:0000256" key="14">
    <source>
        <dbReference type="PIRSR" id="PIRSR602326-1"/>
    </source>
</evidence>
<keyword evidence="9" id="KW-0689">Ribosomal protein</keyword>
<dbReference type="SUPFAM" id="SSF50104">
    <property type="entry name" value="Translation proteins SH3-like domain"/>
    <property type="match status" value="1"/>
</dbReference>
<evidence type="ECO:0000256" key="12">
    <source>
        <dbReference type="ARBA" id="ARBA00023136"/>
    </source>
</evidence>
<evidence type="ECO:0000313" key="17">
    <source>
        <dbReference type="EMBL" id="KAD2806174.1"/>
    </source>
</evidence>
<comment type="cofactor">
    <cofactor evidence="14">
        <name>heme c</name>
        <dbReference type="ChEBI" id="CHEBI:61717"/>
    </cofactor>
    <text evidence="14">Binds 1 heme c group covalently per subunit.</text>
</comment>
<dbReference type="SMART" id="SM01382">
    <property type="entry name" value="Ribosomal_L2_C"/>
    <property type="match status" value="1"/>
</dbReference>
<dbReference type="OrthoDB" id="10053020at2759"/>
<evidence type="ECO:0000256" key="1">
    <source>
        <dbReference type="ARBA" id="ARBA00004370"/>
    </source>
</evidence>
<dbReference type="InterPro" id="IPR002326">
    <property type="entry name" value="Cyt_c1"/>
</dbReference>
<dbReference type="PANTHER" id="PTHR10266">
    <property type="entry name" value="CYTOCHROME C1"/>
    <property type="match status" value="1"/>
</dbReference>
<feature type="binding site" description="covalent" evidence="14">
    <location>
        <position position="581"/>
    </location>
    <ligand>
        <name>heme c</name>
        <dbReference type="ChEBI" id="CHEBI:61717"/>
    </ligand>
</feature>
<keyword evidence="8" id="KW-0067">ATP-binding</keyword>
<dbReference type="InterPro" id="IPR029014">
    <property type="entry name" value="NiFe-Hase_large"/>
</dbReference>
<dbReference type="FunFam" id="1.10.760.10:FF:000002">
    <property type="entry name" value="Cytochrome c1, heme protein"/>
    <property type="match status" value="1"/>
</dbReference>
<evidence type="ECO:0000256" key="13">
    <source>
        <dbReference type="ARBA" id="ARBA00023274"/>
    </source>
</evidence>
<dbReference type="GO" id="GO:0009055">
    <property type="term" value="F:electron transfer activity"/>
    <property type="evidence" value="ECO:0007669"/>
    <property type="project" value="InterPro"/>
</dbReference>
<dbReference type="GO" id="GO:0016651">
    <property type="term" value="F:oxidoreductase activity, acting on NAD(P)H"/>
    <property type="evidence" value="ECO:0007669"/>
    <property type="project" value="InterPro"/>
</dbReference>
<dbReference type="EMBL" id="SZYD01000018">
    <property type="protein sequence ID" value="KAD2806174.1"/>
    <property type="molecule type" value="Genomic_DNA"/>
</dbReference>
<evidence type="ECO:0000256" key="10">
    <source>
        <dbReference type="ARBA" id="ARBA00022989"/>
    </source>
</evidence>
<keyword evidence="7" id="KW-0547">Nucleotide-binding</keyword>
<name>A0A5N6LX32_9ASTR</name>
<feature type="binding site" description="covalent" evidence="14">
    <location>
        <position position="462"/>
    </location>
    <ligand>
        <name>heme c</name>
        <dbReference type="ChEBI" id="CHEBI:61717"/>
    </ligand>
</feature>
<evidence type="ECO:0000256" key="3">
    <source>
        <dbReference type="ARBA" id="ARBA00005769"/>
    </source>
</evidence>
<dbReference type="AlphaFoldDB" id="A0A5N6LX32"/>
<dbReference type="PROSITE" id="PS51007">
    <property type="entry name" value="CYTC"/>
    <property type="match status" value="1"/>
</dbReference>
<dbReference type="GO" id="GO:0006122">
    <property type="term" value="P:mitochondrial electron transport, ubiquinol to cytochrome c"/>
    <property type="evidence" value="ECO:0007669"/>
    <property type="project" value="TreeGrafter"/>
</dbReference>
<sequence>MFTEAITVNASEQLGNIQVPKKTSYIRVIMLELSGIASHLLWLGHFMADIGAQTLFFYIFRERELIYDLFEAATGMRMMHNFFRIGGVATDLPYGWIDKCLDFCDYFLTGIAEYQKLITRNPVFLERVEGVGVIGGEEAINWGLSGPMLRAASKRWLGKRPVVRGVVMNHVDHPHEGGEGGAQLFMVGSMGSVVEEKIIRLIKYATKDFLPLIIVGASGGARMQEGSLSLMQMAKISYALYDYQSNKKLFYVSILTSPAIGGVTASFGMLVDIIIAEPNACIVFAGKRVIEQTLNKTVPDGSQRAEYLFQKGLFDLIVPHNPLKSVLSFGKKVSVGIDGFRRIGQFVSGVARRREIPKLSNVNGPREVTNFKDHLPSTYFVSKQGEDGSGSSPMTSSRMFALLGAGISGFLGLATVAYADEAEHGLECPSYPWPHQGILSSYDHASIRRGHQVYQQVCASCHSMSLISYRDLVGVAYTEEETKAMAAEIEVVDGPNDEGEMFTRPGKLSDRFPEPYANEQAARFANGGAYPPDLSLITKARHNGQNYVFALLTGYRDPPAGVSIREGLHYNPYFPGGAIAMPKMLNDGAVEYEDGTPATEAQMGKDVVSFLSWAAEPEMEERKLVVSQS</sequence>
<protein>
    <recommendedName>
        <fullName evidence="19">Cytochrome c domain-containing protein</fullName>
    </recommendedName>
</protein>
<keyword evidence="5" id="KW-0812">Transmembrane</keyword>
<keyword evidence="11 14" id="KW-0408">Iron</keyword>
<feature type="binding site" description="covalent" evidence="14">
    <location>
        <position position="461"/>
    </location>
    <ligand>
        <name>heme c</name>
        <dbReference type="ChEBI" id="CHEBI:61717"/>
    </ligand>
</feature>
<dbReference type="InterPro" id="IPR011762">
    <property type="entry name" value="COA_CT_N"/>
</dbReference>
<dbReference type="Proteomes" id="UP000326396">
    <property type="component" value="Linkage Group LG8"/>
</dbReference>
<dbReference type="Pfam" id="PF02167">
    <property type="entry name" value="Cytochrom_C1"/>
    <property type="match status" value="1"/>
</dbReference>
<comment type="subcellular location">
    <subcellularLocation>
        <location evidence="1">Membrane</location>
    </subcellularLocation>
</comment>
<dbReference type="InterPro" id="IPR029045">
    <property type="entry name" value="ClpP/crotonase-like_dom_sf"/>
</dbReference>
<evidence type="ECO:0000259" key="15">
    <source>
        <dbReference type="PROSITE" id="PS50980"/>
    </source>
</evidence>